<organism evidence="2 3">
    <name type="scientific">Ensifer adhaerens</name>
    <name type="common">Sinorhizobium morelense</name>
    <dbReference type="NCBI Taxonomy" id="106592"/>
    <lineage>
        <taxon>Bacteria</taxon>
        <taxon>Pseudomonadati</taxon>
        <taxon>Pseudomonadota</taxon>
        <taxon>Alphaproteobacteria</taxon>
        <taxon>Hyphomicrobiales</taxon>
        <taxon>Rhizobiaceae</taxon>
        <taxon>Sinorhizobium/Ensifer group</taxon>
        <taxon>Ensifer</taxon>
    </lineage>
</organism>
<dbReference type="AlphaFoldDB" id="A0A0L8BEE5"/>
<dbReference type="EMBL" id="LGAP01000044">
    <property type="protein sequence ID" value="KOF12988.1"/>
    <property type="molecule type" value="Genomic_DNA"/>
</dbReference>
<proteinExistence type="predicted"/>
<dbReference type="Gene3D" id="1.10.260.40">
    <property type="entry name" value="lambda repressor-like DNA-binding domains"/>
    <property type="match status" value="1"/>
</dbReference>
<dbReference type="Pfam" id="PF01381">
    <property type="entry name" value="HTH_3"/>
    <property type="match status" value="1"/>
</dbReference>
<gene>
    <name evidence="2" type="ORF">AC244_32600</name>
</gene>
<sequence length="153" mass="17103">MKNDTLKRARNRLDERLGVLRATDRFRPPPKGWIRALRDALGMTGAQLGSRLGVRPQTVDTIEKSEASGTIQLNTLRRAAEALDCTLVYALVPNTSLEAAVNVRARKIAIRELQRVAHTMRLEAQGTDDVNMEARIEAYIRDVLSGRDLWNGP</sequence>
<reference evidence="3" key="1">
    <citation type="submission" date="2015-07" db="EMBL/GenBank/DDBJ databases">
        <title>Whole genome sequence of an Ensifer adhaerens strain isolated from a cave pool in the Wind Cave National Park.</title>
        <authorList>
            <person name="Eng W.W.H."/>
            <person name="Gan H.M."/>
            <person name="Barton H.A."/>
            <person name="Savka M.A."/>
        </authorList>
    </citation>
    <scope>NUCLEOTIDE SEQUENCE [LARGE SCALE GENOMIC DNA]</scope>
    <source>
        <strain evidence="3">SD006</strain>
    </source>
</reference>
<dbReference type="GO" id="GO:0003677">
    <property type="term" value="F:DNA binding"/>
    <property type="evidence" value="ECO:0007669"/>
    <property type="project" value="InterPro"/>
</dbReference>
<accession>A0A0L8BEE5</accession>
<dbReference type="PROSITE" id="PS50943">
    <property type="entry name" value="HTH_CROC1"/>
    <property type="match status" value="1"/>
</dbReference>
<dbReference type="SUPFAM" id="SSF47413">
    <property type="entry name" value="lambda repressor-like DNA-binding domains"/>
    <property type="match status" value="1"/>
</dbReference>
<dbReference type="InterPro" id="IPR010982">
    <property type="entry name" value="Lambda_DNA-bd_dom_sf"/>
</dbReference>
<dbReference type="CDD" id="cd00093">
    <property type="entry name" value="HTH_XRE"/>
    <property type="match status" value="1"/>
</dbReference>
<dbReference type="RefSeq" id="WP_053252970.1">
    <property type="nucleotide sequence ID" value="NZ_LGAP01000044.1"/>
</dbReference>
<comment type="caution">
    <text evidence="2">The sequence shown here is derived from an EMBL/GenBank/DDBJ whole genome shotgun (WGS) entry which is preliminary data.</text>
</comment>
<protein>
    <submittedName>
        <fullName evidence="2">Transcriptional regulator</fullName>
    </submittedName>
</protein>
<name>A0A0L8BEE5_ENSAD</name>
<dbReference type="OrthoDB" id="9785949at2"/>
<dbReference type="SMART" id="SM00530">
    <property type="entry name" value="HTH_XRE"/>
    <property type="match status" value="1"/>
</dbReference>
<dbReference type="NCBIfam" id="TIGR02612">
    <property type="entry name" value="mob_myst_A"/>
    <property type="match status" value="1"/>
</dbReference>
<evidence type="ECO:0000313" key="3">
    <source>
        <dbReference type="Proteomes" id="UP000037425"/>
    </source>
</evidence>
<dbReference type="Proteomes" id="UP000037425">
    <property type="component" value="Unassembled WGS sequence"/>
</dbReference>
<evidence type="ECO:0000259" key="1">
    <source>
        <dbReference type="PROSITE" id="PS50943"/>
    </source>
</evidence>
<dbReference type="PATRIC" id="fig|106592.7.peg.5994"/>
<evidence type="ECO:0000313" key="2">
    <source>
        <dbReference type="EMBL" id="KOF12988.1"/>
    </source>
</evidence>
<feature type="domain" description="HTH cro/C1-type" evidence="1">
    <location>
        <begin position="34"/>
        <end position="90"/>
    </location>
</feature>
<dbReference type="InterPro" id="IPR013435">
    <property type="entry name" value="Mobile_mystery_prot_A"/>
</dbReference>
<dbReference type="InterPro" id="IPR001387">
    <property type="entry name" value="Cro/C1-type_HTH"/>
</dbReference>